<dbReference type="Pfam" id="PF00010">
    <property type="entry name" value="HLH"/>
    <property type="match status" value="1"/>
</dbReference>
<dbReference type="GO" id="GO:0007423">
    <property type="term" value="P:sensory organ development"/>
    <property type="evidence" value="ECO:0007669"/>
    <property type="project" value="TreeGrafter"/>
</dbReference>
<comment type="subunit">
    <text evidence="8">Efficient DNA binding requires dimerization with another bHLH protein. Forms a heterodimer with the bHLH protein hes2, and weakly interacts with hey1/hrt1.</text>
</comment>
<dbReference type="InterPro" id="IPR011598">
    <property type="entry name" value="bHLH_dom"/>
</dbReference>
<proteinExistence type="predicted"/>
<dbReference type="GO" id="GO:0045944">
    <property type="term" value="P:positive regulation of transcription by RNA polymerase II"/>
    <property type="evidence" value="ECO:0007669"/>
    <property type="project" value="TreeGrafter"/>
</dbReference>
<keyword evidence="7" id="KW-0539">Nucleus</keyword>
<protein>
    <recommendedName>
        <fullName evidence="10">BHLH domain-containing protein</fullName>
    </recommendedName>
</protein>
<feature type="region of interest" description="Disordered" evidence="9">
    <location>
        <begin position="45"/>
        <end position="95"/>
    </location>
</feature>
<dbReference type="Proteomes" id="UP001066276">
    <property type="component" value="Chromosome 7"/>
</dbReference>
<keyword evidence="2" id="KW-0221">Differentiation</keyword>
<evidence type="ECO:0000256" key="3">
    <source>
        <dbReference type="ARBA" id="ARBA00022902"/>
    </source>
</evidence>
<dbReference type="GO" id="GO:0005634">
    <property type="term" value="C:nucleus"/>
    <property type="evidence" value="ECO:0007669"/>
    <property type="project" value="TreeGrafter"/>
</dbReference>
<evidence type="ECO:0000313" key="11">
    <source>
        <dbReference type="EMBL" id="KAJ1127423.1"/>
    </source>
</evidence>
<dbReference type="GO" id="GO:0061564">
    <property type="term" value="P:axon development"/>
    <property type="evidence" value="ECO:0007669"/>
    <property type="project" value="TreeGrafter"/>
</dbReference>
<keyword evidence="4" id="KW-0805">Transcription regulation</keyword>
<evidence type="ECO:0000256" key="8">
    <source>
        <dbReference type="ARBA" id="ARBA00062384"/>
    </source>
</evidence>
<dbReference type="SUPFAM" id="SSF47459">
    <property type="entry name" value="HLH, helix-loop-helix DNA-binding domain"/>
    <property type="match status" value="1"/>
</dbReference>
<evidence type="ECO:0000256" key="4">
    <source>
        <dbReference type="ARBA" id="ARBA00023015"/>
    </source>
</evidence>
<dbReference type="GO" id="GO:0046983">
    <property type="term" value="F:protein dimerization activity"/>
    <property type="evidence" value="ECO:0007669"/>
    <property type="project" value="InterPro"/>
</dbReference>
<organism evidence="11 12">
    <name type="scientific">Pleurodeles waltl</name>
    <name type="common">Iberian ribbed newt</name>
    <dbReference type="NCBI Taxonomy" id="8319"/>
    <lineage>
        <taxon>Eukaryota</taxon>
        <taxon>Metazoa</taxon>
        <taxon>Chordata</taxon>
        <taxon>Craniata</taxon>
        <taxon>Vertebrata</taxon>
        <taxon>Euteleostomi</taxon>
        <taxon>Amphibia</taxon>
        <taxon>Batrachia</taxon>
        <taxon>Caudata</taxon>
        <taxon>Salamandroidea</taxon>
        <taxon>Salamandridae</taxon>
        <taxon>Pleurodelinae</taxon>
        <taxon>Pleurodeles</taxon>
    </lineage>
</organism>
<keyword evidence="5" id="KW-0238">DNA-binding</keyword>
<dbReference type="PROSITE" id="PS50888">
    <property type="entry name" value="BHLH"/>
    <property type="match status" value="1"/>
</dbReference>
<gene>
    <name evidence="11" type="ORF">NDU88_005825</name>
</gene>
<dbReference type="AlphaFoldDB" id="A0AAV7PNU1"/>
<accession>A0AAV7PNU1</accession>
<dbReference type="GO" id="GO:0000981">
    <property type="term" value="F:DNA-binding transcription factor activity, RNA polymerase II-specific"/>
    <property type="evidence" value="ECO:0007669"/>
    <property type="project" value="TreeGrafter"/>
</dbReference>
<keyword evidence="12" id="KW-1185">Reference proteome</keyword>
<sequence length="240" mass="26359">MRDTFKLGANLGGQHTFTRIMSFKSESSYSDYETCSQTSYCLSDEEDRGSSLHTPSPGLLSPASQTPGAAPDEAAEKKPRRGRCRVKNEAAQHTIKKSRRVKANDRERNRMHSLNYALDKLRCILPSFPDDTKLTKIETLRFANNYIWALTETLRLADLAQEQSPKELLLPSSYLGVAAPPSPGSDAGSWLSSASPQSLCTSSPGSPATSEDYCYGAPSEGLFSFPKELAHNIACFAQYH</sequence>
<evidence type="ECO:0000256" key="2">
    <source>
        <dbReference type="ARBA" id="ARBA00022782"/>
    </source>
</evidence>
<name>A0AAV7PNU1_PLEWA</name>
<dbReference type="Gene3D" id="4.10.280.10">
    <property type="entry name" value="Helix-loop-helix DNA-binding domain"/>
    <property type="match status" value="1"/>
</dbReference>
<evidence type="ECO:0000313" key="12">
    <source>
        <dbReference type="Proteomes" id="UP001066276"/>
    </source>
</evidence>
<evidence type="ECO:0000259" key="10">
    <source>
        <dbReference type="PROSITE" id="PS50888"/>
    </source>
</evidence>
<evidence type="ECO:0000256" key="7">
    <source>
        <dbReference type="ARBA" id="ARBA00023242"/>
    </source>
</evidence>
<keyword evidence="6" id="KW-0804">Transcription</keyword>
<comment type="caution">
    <text evidence="11">The sequence shown here is derived from an EMBL/GenBank/DDBJ whole genome shotgun (WGS) entry which is preliminary data.</text>
</comment>
<reference evidence="11" key="1">
    <citation type="journal article" date="2022" name="bioRxiv">
        <title>Sequencing and chromosome-scale assembly of the giantPleurodeles waltlgenome.</title>
        <authorList>
            <person name="Brown T."/>
            <person name="Elewa A."/>
            <person name="Iarovenko S."/>
            <person name="Subramanian E."/>
            <person name="Araus A.J."/>
            <person name="Petzold A."/>
            <person name="Susuki M."/>
            <person name="Suzuki K.-i.T."/>
            <person name="Hayashi T."/>
            <person name="Toyoda A."/>
            <person name="Oliveira C."/>
            <person name="Osipova E."/>
            <person name="Leigh N.D."/>
            <person name="Simon A."/>
            <person name="Yun M.H."/>
        </authorList>
    </citation>
    <scope>NUCLEOTIDE SEQUENCE</scope>
    <source>
        <strain evidence="11">20211129_DDA</strain>
        <tissue evidence="11">Liver</tissue>
    </source>
</reference>
<evidence type="ECO:0000256" key="6">
    <source>
        <dbReference type="ARBA" id="ARBA00023163"/>
    </source>
</evidence>
<dbReference type="PANTHER" id="PTHR19290:SF163">
    <property type="entry name" value="BASIC HELIX-LOOP-HELIX NEURAL TRANSCRIPTION FACTOR TAP"/>
    <property type="match status" value="1"/>
</dbReference>
<dbReference type="FunFam" id="4.10.280.10:FF:000006">
    <property type="entry name" value="Neurogenic differentiation factor"/>
    <property type="match status" value="1"/>
</dbReference>
<evidence type="ECO:0000256" key="9">
    <source>
        <dbReference type="SAM" id="MobiDB-lite"/>
    </source>
</evidence>
<dbReference type="SMART" id="SM00353">
    <property type="entry name" value="HLH"/>
    <property type="match status" value="1"/>
</dbReference>
<keyword evidence="1" id="KW-0217">Developmental protein</keyword>
<dbReference type="EMBL" id="JANPWB010000011">
    <property type="protein sequence ID" value="KAJ1127423.1"/>
    <property type="molecule type" value="Genomic_DNA"/>
</dbReference>
<keyword evidence="3" id="KW-0524">Neurogenesis</keyword>
<dbReference type="PANTHER" id="PTHR19290">
    <property type="entry name" value="BASIC HELIX-LOOP-HELIX PROTEIN NEUROGENIN-RELATED"/>
    <property type="match status" value="1"/>
</dbReference>
<dbReference type="GO" id="GO:0070888">
    <property type="term" value="F:E-box binding"/>
    <property type="evidence" value="ECO:0007669"/>
    <property type="project" value="TreeGrafter"/>
</dbReference>
<dbReference type="InterPro" id="IPR050359">
    <property type="entry name" value="bHLH_transcription_factors"/>
</dbReference>
<feature type="domain" description="BHLH" evidence="10">
    <location>
        <begin position="98"/>
        <end position="150"/>
    </location>
</feature>
<evidence type="ECO:0000256" key="1">
    <source>
        <dbReference type="ARBA" id="ARBA00022473"/>
    </source>
</evidence>
<dbReference type="InterPro" id="IPR036638">
    <property type="entry name" value="HLH_DNA-bd_sf"/>
</dbReference>
<evidence type="ECO:0000256" key="5">
    <source>
        <dbReference type="ARBA" id="ARBA00023125"/>
    </source>
</evidence>